<keyword evidence="4" id="KW-1185">Reference proteome</keyword>
<protein>
    <submittedName>
        <fullName evidence="3">Tetratricopeptide repeat protein</fullName>
    </submittedName>
</protein>
<dbReference type="AlphaFoldDB" id="A0A4Y8ZNS9"/>
<dbReference type="PANTHER" id="PTHR31350:SF21">
    <property type="entry name" value="F-BOX ONLY PROTEIN 21"/>
    <property type="match status" value="1"/>
</dbReference>
<dbReference type="EMBL" id="SPDV01000028">
    <property type="protein sequence ID" value="TFI57670.1"/>
    <property type="molecule type" value="Genomic_DNA"/>
</dbReference>
<sequence length="270" mass="29071">MTQEIAHLGLVDDELIAPEIAALEIAALDHPDVDLSLYLEQLAQMAEALQRTGDGAESPAERALALAEVIGADYGFDGDRKAYDARDNADFIRVLDRRLGLPVSLSILYVGLARRIGWSADALNTPGHVLIRVGDDEVAVLVDPFNGGTLVGADRLATLLSQALGADVQPGPEHLSPMSNRAMLVRLLLNEASRAEAAGDHERALTLHERMTIIAPGNSQAWWERARLELQLGDLAAARASLSAMLEMTREPQMRAHISAALDALAKPTR</sequence>
<dbReference type="PANTHER" id="PTHR31350">
    <property type="entry name" value="SI:DKEY-261L7.2"/>
    <property type="match status" value="1"/>
</dbReference>
<proteinExistence type="inferred from homology"/>
<feature type="domain" description="Protein SirB1 N-terminal" evidence="2">
    <location>
        <begin position="38"/>
        <end position="188"/>
    </location>
</feature>
<dbReference type="Pfam" id="PF13371">
    <property type="entry name" value="TPR_9"/>
    <property type="match status" value="1"/>
</dbReference>
<accession>A0A4Y8ZNS9</accession>
<evidence type="ECO:0000313" key="4">
    <source>
        <dbReference type="Proteomes" id="UP000298213"/>
    </source>
</evidence>
<dbReference type="SUPFAM" id="SSF48452">
    <property type="entry name" value="TPR-like"/>
    <property type="match status" value="1"/>
</dbReference>
<evidence type="ECO:0000313" key="3">
    <source>
        <dbReference type="EMBL" id="TFI57670.1"/>
    </source>
</evidence>
<evidence type="ECO:0000256" key="1">
    <source>
        <dbReference type="ARBA" id="ARBA00007100"/>
    </source>
</evidence>
<gene>
    <name evidence="3" type="ORF">E2493_14200</name>
</gene>
<dbReference type="Gene3D" id="1.25.40.10">
    <property type="entry name" value="Tetratricopeptide repeat domain"/>
    <property type="match status" value="1"/>
</dbReference>
<name>A0A4Y8ZNS9_9SPHN</name>
<dbReference type="InterPro" id="IPR032698">
    <property type="entry name" value="SirB1_N"/>
</dbReference>
<dbReference type="InterPro" id="IPR011990">
    <property type="entry name" value="TPR-like_helical_dom_sf"/>
</dbReference>
<evidence type="ECO:0000259" key="2">
    <source>
        <dbReference type="Pfam" id="PF13369"/>
    </source>
</evidence>
<dbReference type="Proteomes" id="UP000298213">
    <property type="component" value="Unassembled WGS sequence"/>
</dbReference>
<dbReference type="Pfam" id="PF13369">
    <property type="entry name" value="Transglut_core2"/>
    <property type="match status" value="1"/>
</dbReference>
<dbReference type="OrthoDB" id="232498at2"/>
<dbReference type="RefSeq" id="WP_135087915.1">
    <property type="nucleotide sequence ID" value="NZ_SPDV01000028.1"/>
</dbReference>
<organism evidence="3 4">
    <name type="scientific">Sphingomonas parva</name>
    <dbReference type="NCBI Taxonomy" id="2555898"/>
    <lineage>
        <taxon>Bacteria</taxon>
        <taxon>Pseudomonadati</taxon>
        <taxon>Pseudomonadota</taxon>
        <taxon>Alphaproteobacteria</taxon>
        <taxon>Sphingomonadales</taxon>
        <taxon>Sphingomonadaceae</taxon>
        <taxon>Sphingomonas</taxon>
    </lineage>
</organism>
<comment type="caution">
    <text evidence="3">The sequence shown here is derived from an EMBL/GenBank/DDBJ whole genome shotgun (WGS) entry which is preliminary data.</text>
</comment>
<comment type="similarity">
    <text evidence="1">Belongs to the UPF0162 family.</text>
</comment>
<reference evidence="3 4" key="1">
    <citation type="submission" date="2019-03" db="EMBL/GenBank/DDBJ databases">
        <title>Genome sequence of Sphingomonas sp. 17J27-24.</title>
        <authorList>
            <person name="Kim M."/>
            <person name="Maeng S."/>
            <person name="Sathiyaraj S."/>
        </authorList>
    </citation>
    <scope>NUCLEOTIDE SEQUENCE [LARGE SCALE GENOMIC DNA]</scope>
    <source>
        <strain evidence="3 4">17J27-24</strain>
    </source>
</reference>